<evidence type="ECO:0000313" key="8">
    <source>
        <dbReference type="EMBL" id="VFD35599.1"/>
    </source>
</evidence>
<dbReference type="PANTHER" id="PTHR37304">
    <property type="entry name" value="MEMBRANE PROTEIN-RELATED"/>
    <property type="match status" value="1"/>
</dbReference>
<feature type="transmembrane region" description="Helical" evidence="1">
    <location>
        <begin position="41"/>
        <end position="58"/>
    </location>
</feature>
<dbReference type="RefSeq" id="WP_003427633.1">
    <property type="nucleotide sequence ID" value="NZ_AP025558.1"/>
</dbReference>
<dbReference type="KEGG" id="pdf:CD630DERM_35511"/>
<dbReference type="EMBL" id="LK932531">
    <property type="protein sequence ID" value="CDS89937.1"/>
    <property type="molecule type" value="Genomic_DNA"/>
</dbReference>
<reference evidence="7 10" key="2">
    <citation type="submission" date="2017-02" db="EMBL/GenBank/DDBJ databases">
        <authorList>
            <consortium name="Pathogen Informatics"/>
        </authorList>
    </citation>
    <scope>NUCLEOTIDE SEQUENCE [LARGE SCALE GENOMIC DNA]</scope>
    <source>
        <strain evidence="12">clo34</strain>
        <strain evidence="8">Clo34</strain>
        <strain evidence="9">Tl291</strain>
        <strain evidence="11">tl291</strain>
        <strain evidence="7 10">VRECD0157</strain>
    </source>
</reference>
<dbReference type="EMBL" id="CAADAN010000018">
    <property type="protein sequence ID" value="VFD35599.1"/>
    <property type="molecule type" value="Genomic_DNA"/>
</dbReference>
<evidence type="ECO:0000313" key="4">
    <source>
        <dbReference type="EMBL" id="CDT62098.1"/>
    </source>
</evidence>
<dbReference type="AlphaFoldDB" id="A0A031WHT7"/>
<evidence type="ECO:0000313" key="7">
    <source>
        <dbReference type="EMBL" id="SJS80304.1"/>
    </source>
</evidence>
<evidence type="ECO:0000313" key="12">
    <source>
        <dbReference type="Proteomes" id="UP000411588"/>
    </source>
</evidence>
<dbReference type="EMBL" id="LK933305">
    <property type="protein sequence ID" value="CDT62098.1"/>
    <property type="molecule type" value="Genomic_DNA"/>
</dbReference>
<reference evidence="5" key="3">
    <citation type="journal article" date="2018" name="Genome Biol.">
        <title>SKESA: strategic k-mer extension for scrupulous assemblies.</title>
        <authorList>
            <person name="Souvorov A."/>
            <person name="Agarwala R."/>
            <person name="Lipman D.J."/>
        </authorList>
    </citation>
    <scope>NUCLEOTIDE SEQUENCE</scope>
    <source>
        <strain evidence="6">Clostridioides</strain>
        <strain evidence="5">HN1000</strain>
    </source>
</reference>
<dbReference type="Proteomes" id="UP000411588">
    <property type="component" value="Unassembled WGS sequence"/>
</dbReference>
<dbReference type="EMBL" id="LK932416">
    <property type="protein sequence ID" value="CDS90152.1"/>
    <property type="molecule type" value="Genomic_DNA"/>
</dbReference>
<dbReference type="GeneID" id="66356012"/>
<dbReference type="EMBL" id="FUPS01000011">
    <property type="protein sequence ID" value="SJS80304.1"/>
    <property type="molecule type" value="Genomic_DNA"/>
</dbReference>
<evidence type="ECO:0000313" key="2">
    <source>
        <dbReference type="EMBL" id="CDS89937.1"/>
    </source>
</evidence>
<dbReference type="Pfam" id="PF04070">
    <property type="entry name" value="DUF378"/>
    <property type="match status" value="1"/>
</dbReference>
<keyword evidence="1" id="KW-1133">Transmembrane helix</keyword>
<protein>
    <submittedName>
        <fullName evidence="5">DUF378 domain-containing protein</fullName>
    </submittedName>
    <submittedName>
        <fullName evidence="7">Domain of uncharacterized function (DUF378)</fullName>
    </submittedName>
    <submittedName>
        <fullName evidence="2 8">Membrane protein</fullName>
    </submittedName>
    <submittedName>
        <fullName evidence="3">Uncharacterized membrane protein YuzA</fullName>
    </submittedName>
</protein>
<evidence type="ECO:0000313" key="5">
    <source>
        <dbReference type="EMBL" id="HBH1541270.1"/>
    </source>
</evidence>
<proteinExistence type="predicted"/>
<gene>
    <name evidence="3" type="primary">yuzA</name>
    <name evidence="4" type="ORF">BN1095_610001</name>
    <name evidence="2" type="ORF">BN1096_760138</name>
    <name evidence="3" type="ORF">BN1097_760139</name>
    <name evidence="5" type="ORF">KRM00_000729</name>
    <name evidence="6" type="ORF">KRQ00_002047</name>
    <name evidence="9" type="ORF">SAMEA1402366_02910</name>
    <name evidence="8" type="ORF">SAMEA1402399_03586</name>
    <name evidence="7" type="ORF">SAMEA3375112_02899</name>
</gene>
<keyword evidence="1" id="KW-0472">Membrane</keyword>
<keyword evidence="1" id="KW-0812">Transmembrane</keyword>
<dbReference type="Proteomes" id="UP000878956">
    <property type="component" value="Unassembled WGS sequence"/>
</dbReference>
<reference evidence="5" key="4">
    <citation type="submission" date="2021-06" db="EMBL/GenBank/DDBJ databases">
        <authorList>
            <consortium name="NCBI Pathogen Detection Project"/>
        </authorList>
    </citation>
    <scope>NUCLEOTIDE SEQUENCE</scope>
    <source>
        <strain evidence="6">Clostridioides</strain>
        <strain evidence="5">HN1000</strain>
    </source>
</reference>
<dbReference type="OMA" id="DWIAWAL"/>
<dbReference type="EMBL" id="DAEPXK010000006">
    <property type="protein sequence ID" value="HBH1541270.1"/>
    <property type="molecule type" value="Genomic_DNA"/>
</dbReference>
<dbReference type="Proteomes" id="UP000372533">
    <property type="component" value="Unassembled WGS sequence"/>
</dbReference>
<dbReference type="Proteomes" id="UP000879542">
    <property type="component" value="Unassembled WGS sequence"/>
</dbReference>
<dbReference type="Proteomes" id="UP000189137">
    <property type="component" value="Unassembled WGS sequence"/>
</dbReference>
<evidence type="ECO:0000313" key="3">
    <source>
        <dbReference type="EMBL" id="CDS90152.1"/>
    </source>
</evidence>
<dbReference type="PATRIC" id="fig|1496.1371.peg.1212"/>
<evidence type="ECO:0000313" key="11">
    <source>
        <dbReference type="Proteomes" id="UP000372533"/>
    </source>
</evidence>
<reference evidence="3" key="1">
    <citation type="submission" date="2014-07" db="EMBL/GenBank/DDBJ databases">
        <authorList>
            <person name="Monot Marc"/>
        </authorList>
    </citation>
    <scope>NUCLEOTIDE SEQUENCE</scope>
    <source>
        <strain evidence="4">7032989</strain>
        <strain evidence="3">7032994</strain>
    </source>
</reference>
<name>A0A031WHT7_CLODI</name>
<dbReference type="EMBL" id="CAAJVP010000016">
    <property type="protein sequence ID" value="VHY15809.1"/>
    <property type="molecule type" value="Genomic_DNA"/>
</dbReference>
<organism evidence="3">
    <name type="scientific">Clostridioides difficile</name>
    <name type="common">Peptoclostridium difficile</name>
    <dbReference type="NCBI Taxonomy" id="1496"/>
    <lineage>
        <taxon>Bacteria</taxon>
        <taxon>Bacillati</taxon>
        <taxon>Bacillota</taxon>
        <taxon>Clostridia</taxon>
        <taxon>Peptostreptococcales</taxon>
        <taxon>Peptostreptococcaceae</taxon>
        <taxon>Clostridioides</taxon>
    </lineage>
</organism>
<evidence type="ECO:0000256" key="1">
    <source>
        <dbReference type="SAM" id="Phobius"/>
    </source>
</evidence>
<sequence length="63" mass="6745">MKKVALILAIIGALNWGAIGILGTDLIGSIFGGTYEMVSRIIYFIVGLAGLYLIPSLMSDDRE</sequence>
<evidence type="ECO:0000313" key="10">
    <source>
        <dbReference type="Proteomes" id="UP000189137"/>
    </source>
</evidence>
<dbReference type="PANTHER" id="PTHR37304:SF1">
    <property type="entry name" value="MEMBRANE PROTEIN"/>
    <property type="match status" value="1"/>
</dbReference>
<evidence type="ECO:0000313" key="9">
    <source>
        <dbReference type="EMBL" id="VHY15809.1"/>
    </source>
</evidence>
<evidence type="ECO:0000313" key="6">
    <source>
        <dbReference type="EMBL" id="HBH2620282.1"/>
    </source>
</evidence>
<dbReference type="EMBL" id="DAEQIJ010000009">
    <property type="protein sequence ID" value="HBH2620282.1"/>
    <property type="molecule type" value="Genomic_DNA"/>
</dbReference>
<dbReference type="InterPro" id="IPR007211">
    <property type="entry name" value="DUF378"/>
</dbReference>
<accession>A0A031WHT7</accession>